<dbReference type="GO" id="GO:0051301">
    <property type="term" value="P:cell division"/>
    <property type="evidence" value="ECO:0007669"/>
    <property type="project" value="UniProtKB-KW"/>
</dbReference>
<protein>
    <submittedName>
        <fullName evidence="3">Cell division protein ZapE</fullName>
    </submittedName>
</protein>
<dbReference type="GO" id="GO:0016887">
    <property type="term" value="F:ATP hydrolysis activity"/>
    <property type="evidence" value="ECO:0007669"/>
    <property type="project" value="InterPro"/>
</dbReference>
<evidence type="ECO:0000313" key="3">
    <source>
        <dbReference type="EMBL" id="APV36798.1"/>
    </source>
</evidence>
<accession>A0A1P8EKS5</accession>
<name>A0A1P8EKS5_9GAMM</name>
<evidence type="ECO:0000256" key="1">
    <source>
        <dbReference type="ARBA" id="ARBA00022741"/>
    </source>
</evidence>
<dbReference type="PANTHER" id="PTHR12169:SF6">
    <property type="entry name" value="AFG1-LIKE ATPASE"/>
    <property type="match status" value="1"/>
</dbReference>
<dbReference type="RefSeq" id="WP_076033206.1">
    <property type="nucleotide sequence ID" value="NZ_BKFD01000005.1"/>
</dbReference>
<dbReference type="GO" id="GO:0032153">
    <property type="term" value="C:cell division site"/>
    <property type="evidence" value="ECO:0007669"/>
    <property type="project" value="TreeGrafter"/>
</dbReference>
<organism evidence="3 5">
    <name type="scientific">Acinetobacter soli</name>
    <dbReference type="NCBI Taxonomy" id="487316"/>
    <lineage>
        <taxon>Bacteria</taxon>
        <taxon>Pseudomonadati</taxon>
        <taxon>Pseudomonadota</taxon>
        <taxon>Gammaproteobacteria</taxon>
        <taxon>Moraxellales</taxon>
        <taxon>Moraxellaceae</taxon>
        <taxon>Acinetobacter</taxon>
    </lineage>
</organism>
<dbReference type="Proteomes" id="UP000185674">
    <property type="component" value="Chromosome"/>
</dbReference>
<dbReference type="EMBL" id="CP134206">
    <property type="protein sequence ID" value="WND06477.1"/>
    <property type="molecule type" value="Genomic_DNA"/>
</dbReference>
<dbReference type="Pfam" id="PF03969">
    <property type="entry name" value="AFG1_ATPase"/>
    <property type="match status" value="1"/>
</dbReference>
<dbReference type="AlphaFoldDB" id="A0A1P8EKS5"/>
<dbReference type="GO" id="GO:0005737">
    <property type="term" value="C:cytoplasm"/>
    <property type="evidence" value="ECO:0007669"/>
    <property type="project" value="TreeGrafter"/>
</dbReference>
<dbReference type="InterPro" id="IPR027417">
    <property type="entry name" value="P-loop_NTPase"/>
</dbReference>
<dbReference type="NCBIfam" id="NF040713">
    <property type="entry name" value="ZapE"/>
    <property type="match status" value="1"/>
</dbReference>
<dbReference type="EMBL" id="CP016896">
    <property type="protein sequence ID" value="APV36798.1"/>
    <property type="molecule type" value="Genomic_DNA"/>
</dbReference>
<keyword evidence="3" id="KW-0132">Cell division</keyword>
<dbReference type="GO" id="GO:0005524">
    <property type="term" value="F:ATP binding"/>
    <property type="evidence" value="ECO:0007669"/>
    <property type="project" value="UniProtKB-KW"/>
</dbReference>
<dbReference type="Proteomes" id="UP001256400">
    <property type="component" value="Chromosome"/>
</dbReference>
<evidence type="ECO:0000256" key="2">
    <source>
        <dbReference type="ARBA" id="ARBA00022840"/>
    </source>
</evidence>
<dbReference type="STRING" id="487316.BEN76_12560"/>
<dbReference type="InterPro" id="IPR005654">
    <property type="entry name" value="ATPase_AFG1-like"/>
</dbReference>
<reference evidence="3 5" key="1">
    <citation type="submission" date="2016-08" db="EMBL/GenBank/DDBJ databases">
        <title>Complete genome sequence of Acinetobacter baylyi strain GFJ2.</title>
        <authorList>
            <person name="Tabata M."/>
            <person name="Kuboki S."/>
            <person name="Gibu N."/>
            <person name="Kinouchi Y."/>
            <person name="Vangnai A."/>
            <person name="Kasai D."/>
            <person name="Fukuda M."/>
        </authorList>
    </citation>
    <scope>NUCLEOTIDE SEQUENCE [LARGE SCALE GENOMIC DNA]</scope>
    <source>
        <strain evidence="3 5">GFJ2</strain>
    </source>
</reference>
<reference evidence="4" key="2">
    <citation type="submission" date="2023-09" db="EMBL/GenBank/DDBJ databases">
        <title>Acinetobacter soli.</title>
        <authorList>
            <person name="Kim B."/>
            <person name="Kim D."/>
            <person name="Park D."/>
        </authorList>
    </citation>
    <scope>NUCLEOTIDE SEQUENCE</scope>
    <source>
        <strain evidence="4">2023.05</strain>
    </source>
</reference>
<evidence type="ECO:0000313" key="5">
    <source>
        <dbReference type="Proteomes" id="UP000185674"/>
    </source>
</evidence>
<keyword evidence="2" id="KW-0067">ATP-binding</keyword>
<gene>
    <name evidence="4" type="primary">zapE</name>
    <name evidence="3" type="ORF">BEN76_12560</name>
    <name evidence="4" type="ORF">RHP80_04840</name>
</gene>
<dbReference type="KEGG" id="asol:BEN76_12560"/>
<proteinExistence type="predicted"/>
<dbReference type="eggNOG" id="COG1485">
    <property type="taxonomic scope" value="Bacteria"/>
</dbReference>
<dbReference type="SUPFAM" id="SSF52540">
    <property type="entry name" value="P-loop containing nucleoside triphosphate hydrolases"/>
    <property type="match status" value="1"/>
</dbReference>
<keyword evidence="1" id="KW-0547">Nucleotide-binding</keyword>
<dbReference type="PANTHER" id="PTHR12169">
    <property type="entry name" value="ATPASE N2B"/>
    <property type="match status" value="1"/>
</dbReference>
<evidence type="ECO:0000313" key="4">
    <source>
        <dbReference type="EMBL" id="WND06477.1"/>
    </source>
</evidence>
<sequence length="364" mass="43145">MTQYTGQSPKQYYQALIQQQAILADPSQQAAIEQLNEIWEKLERPKAFFIQRPIRGLYMWGSVGSGKTWLMDIFYQSLSYKKKVRIHFHHFLKNIHQQLVHYRGTRDPLQHIANDLIKKYKLICFDEFFVSNVTDAMILSNLFNLLFAKRVILVATSNIDPDNLYKHGLHRERFLPTIRHIHTHCHILKIGNALDYRVVKGHHVLDQFFFSPLDAAADAWLSSIYRHLTQHNAHPTLIQINHRDLEALGVHERVAWFSFDRLCRDARSPADFIELCRRYDHVLISNITELTDAIYDAVRRFIYLIDELYEQKVVLYLTAEQPIEQLYTGEKLKFEFQRTFSRLQEMQSRDYHEARIAVTHKEIH</sequence>
<dbReference type="Gene3D" id="3.40.50.300">
    <property type="entry name" value="P-loop containing nucleotide triphosphate hydrolases"/>
    <property type="match status" value="1"/>
</dbReference>
<keyword evidence="3" id="KW-0131">Cell cycle</keyword>